<name>A0ABU0D792_9BACI</name>
<comment type="caution">
    <text evidence="1">The sequence shown here is derived from an EMBL/GenBank/DDBJ whole genome shotgun (WGS) entry which is preliminary data.</text>
</comment>
<keyword evidence="2" id="KW-1185">Reference proteome</keyword>
<evidence type="ECO:0000313" key="2">
    <source>
        <dbReference type="Proteomes" id="UP001232343"/>
    </source>
</evidence>
<evidence type="ECO:0000313" key="1">
    <source>
        <dbReference type="EMBL" id="MDQ0344247.1"/>
    </source>
</evidence>
<organism evidence="1 2">
    <name type="scientific">Lederbergia wuyishanensis</name>
    <dbReference type="NCBI Taxonomy" id="1347903"/>
    <lineage>
        <taxon>Bacteria</taxon>
        <taxon>Bacillati</taxon>
        <taxon>Bacillota</taxon>
        <taxon>Bacilli</taxon>
        <taxon>Bacillales</taxon>
        <taxon>Bacillaceae</taxon>
        <taxon>Lederbergia</taxon>
    </lineage>
</organism>
<proteinExistence type="predicted"/>
<gene>
    <name evidence="1" type="ORF">J2S14_003088</name>
</gene>
<reference evidence="1 2" key="1">
    <citation type="submission" date="2023-07" db="EMBL/GenBank/DDBJ databases">
        <title>Genomic Encyclopedia of Type Strains, Phase IV (KMG-IV): sequencing the most valuable type-strain genomes for metagenomic binning, comparative biology and taxonomic classification.</title>
        <authorList>
            <person name="Goeker M."/>
        </authorList>
    </citation>
    <scope>NUCLEOTIDE SEQUENCE [LARGE SCALE GENOMIC DNA]</scope>
    <source>
        <strain evidence="1 2">DSM 27848</strain>
    </source>
</reference>
<dbReference type="RefSeq" id="WP_244682516.1">
    <property type="nucleotide sequence ID" value="NZ_JALIRM010000011.1"/>
</dbReference>
<protein>
    <submittedName>
        <fullName evidence="1">Uncharacterized protein</fullName>
    </submittedName>
</protein>
<dbReference type="EMBL" id="JAUSUO010000008">
    <property type="protein sequence ID" value="MDQ0344247.1"/>
    <property type="molecule type" value="Genomic_DNA"/>
</dbReference>
<dbReference type="Proteomes" id="UP001232343">
    <property type="component" value="Unassembled WGS sequence"/>
</dbReference>
<accession>A0ABU0D792</accession>
<sequence>MNEHLEEFKRLKEWCIKCPIEAAMRIEEQQREIKTLCDSVMIQTRKAEQLRESLEFYADNKNHYVEYPDIDMNEVEKDGGEKARQALEESK</sequence>